<evidence type="ECO:0000313" key="9">
    <source>
        <dbReference type="EMBL" id="MCT2042141.1"/>
    </source>
</evidence>
<comment type="subcellular location">
    <subcellularLocation>
        <location evidence="1 8">Cytoplasm</location>
    </subcellularLocation>
</comment>
<dbReference type="Proteomes" id="UP001525379">
    <property type="component" value="Unassembled WGS sequence"/>
</dbReference>
<dbReference type="Gene3D" id="3.75.10.10">
    <property type="entry name" value="L-arginine/glycine Amidinotransferase, Chain A"/>
    <property type="match status" value="1"/>
</dbReference>
<keyword evidence="4 8" id="KW-0963">Cytoplasm</keyword>
<evidence type="ECO:0000256" key="2">
    <source>
        <dbReference type="ARBA" id="ARBA00005213"/>
    </source>
</evidence>
<keyword evidence="5 8" id="KW-0056">Arginine metabolism</keyword>
<dbReference type="PANTHER" id="PTHR47271:SF3">
    <property type="entry name" value="ARGININE DEIMINASE"/>
    <property type="match status" value="1"/>
</dbReference>
<keyword evidence="10" id="KW-1185">Reference proteome</keyword>
<dbReference type="PANTHER" id="PTHR47271">
    <property type="entry name" value="ARGININE DEIMINASE"/>
    <property type="match status" value="1"/>
</dbReference>
<dbReference type="Gene3D" id="1.10.3930.10">
    <property type="entry name" value="Arginine deiminase"/>
    <property type="match status" value="1"/>
</dbReference>
<keyword evidence="6 8" id="KW-0378">Hydrolase</keyword>
<sequence length="416" mass="46093">MSENKVGVYSEAGKLRKVMVCRPGLAHERLTPTTCDDLLYDDVLWVEQAQRDHADFVAKMEARDIKVYELHQALAEVLADKEARTWLLDRKLAFSVVGFGLREEIRPWLEEMDAKELAERLIGGIAYDELPADLQGPIVKAFRDGVQDENFVIDPIPNTQFMRDNSSWIFGGVTVNPMYWSARQQETLITHSVYKFHPDFKDLDFPVWYGGDESIDYGSASIEGGDVMPLGKGVVAIGLGERTSYRAASAVAKAMFEAGAAERFLLGVMPKTRSAMHLDTVFTFCDRDVVNAYEPVVDQIKTIELRPDSSSESGFTASVSEKHFIDTVADAVGGKFRVVTTGGDRFGIAREQWDDGNNVIALEPGVVVGYDRNTATNAKLREAGVEVIEISGSELGRGRGGGRCMTCPILRDEIEY</sequence>
<organism evidence="9 10">
    <name type="scientific">Pseudoclavibacter albus</name>
    <dbReference type="NCBI Taxonomy" id="272241"/>
    <lineage>
        <taxon>Bacteria</taxon>
        <taxon>Bacillati</taxon>
        <taxon>Actinomycetota</taxon>
        <taxon>Actinomycetes</taxon>
        <taxon>Micrococcales</taxon>
        <taxon>Microbacteriaceae</taxon>
        <taxon>Pseudoclavibacter</taxon>
    </lineage>
</organism>
<comment type="pathway">
    <text evidence="2 8">Amino-acid degradation; L-arginine degradation via ADI pathway; carbamoyl phosphate from L-arginine: step 1/2.</text>
</comment>
<name>A0ABT2HV01_9MICO</name>
<comment type="similarity">
    <text evidence="3 8">Belongs to the arginine deiminase family.</text>
</comment>
<dbReference type="HAMAP" id="MF_00242">
    <property type="entry name" value="Arg_deiminase"/>
    <property type="match status" value="1"/>
</dbReference>
<comment type="catalytic activity">
    <reaction evidence="7 8">
        <text>L-arginine + H2O = L-citrulline + NH4(+)</text>
        <dbReference type="Rhea" id="RHEA:19597"/>
        <dbReference type="ChEBI" id="CHEBI:15377"/>
        <dbReference type="ChEBI" id="CHEBI:28938"/>
        <dbReference type="ChEBI" id="CHEBI:32682"/>
        <dbReference type="ChEBI" id="CHEBI:57743"/>
        <dbReference type="EC" id="3.5.3.6"/>
    </reaction>
</comment>
<accession>A0ABT2HV01</accession>
<gene>
    <name evidence="8" type="primary">arcA</name>
    <name evidence="9" type="ORF">M3D15_02120</name>
</gene>
<dbReference type="RefSeq" id="WP_206395291.1">
    <property type="nucleotide sequence ID" value="NZ_JAFDPW010000003.1"/>
</dbReference>
<dbReference type="NCBIfam" id="NF002381">
    <property type="entry name" value="PRK01388.1"/>
    <property type="match status" value="1"/>
</dbReference>
<protein>
    <recommendedName>
        <fullName evidence="8">Arginine deiminase</fullName>
        <shortName evidence="8">ADI</shortName>
        <ecNumber evidence="8">3.5.3.6</ecNumber>
    </recommendedName>
    <alternativeName>
        <fullName evidence="8">Arginine dihydrolase</fullName>
        <shortName evidence="8">AD</shortName>
    </alternativeName>
</protein>
<comment type="caution">
    <text evidence="9">The sequence shown here is derived from an EMBL/GenBank/DDBJ whole genome shotgun (WGS) entry which is preliminary data.</text>
</comment>
<proteinExistence type="inferred from homology"/>
<dbReference type="EC" id="3.5.3.6" evidence="8"/>
<evidence type="ECO:0000256" key="7">
    <source>
        <dbReference type="ARBA" id="ARBA00049429"/>
    </source>
</evidence>
<evidence type="ECO:0000256" key="5">
    <source>
        <dbReference type="ARBA" id="ARBA00022503"/>
    </source>
</evidence>
<dbReference type="PRINTS" id="PR01466">
    <property type="entry name" value="ARGDEIMINASE"/>
</dbReference>
<dbReference type="SUPFAM" id="SSF55909">
    <property type="entry name" value="Pentein"/>
    <property type="match status" value="1"/>
</dbReference>
<dbReference type="InterPro" id="IPR003876">
    <property type="entry name" value="Arg_deiminase"/>
</dbReference>
<evidence type="ECO:0000256" key="1">
    <source>
        <dbReference type="ARBA" id="ARBA00004496"/>
    </source>
</evidence>
<feature type="active site" description="Amidino-cysteine intermediate" evidence="8">
    <location>
        <position position="404"/>
    </location>
</feature>
<evidence type="ECO:0000256" key="8">
    <source>
        <dbReference type="HAMAP-Rule" id="MF_00242"/>
    </source>
</evidence>
<evidence type="ECO:0000256" key="3">
    <source>
        <dbReference type="ARBA" id="ARBA00010206"/>
    </source>
</evidence>
<evidence type="ECO:0000256" key="6">
    <source>
        <dbReference type="ARBA" id="ARBA00022801"/>
    </source>
</evidence>
<reference evidence="9 10" key="1">
    <citation type="submission" date="2022-04" db="EMBL/GenBank/DDBJ databases">
        <title>Human microbiome associated bacterial genomes.</title>
        <authorList>
            <person name="Sandstrom S."/>
            <person name="Salamzade R."/>
            <person name="Kalan L.R."/>
        </authorList>
    </citation>
    <scope>NUCLEOTIDE SEQUENCE [LARGE SCALE GENOMIC DNA]</scope>
    <source>
        <strain evidence="10">p3-SID1799</strain>
    </source>
</reference>
<dbReference type="EMBL" id="JALXSQ010000005">
    <property type="protein sequence ID" value="MCT2042141.1"/>
    <property type="molecule type" value="Genomic_DNA"/>
</dbReference>
<dbReference type="Pfam" id="PF02274">
    <property type="entry name" value="ADI"/>
    <property type="match status" value="1"/>
</dbReference>
<dbReference type="PIRSF" id="PIRSF006356">
    <property type="entry name" value="Arg_deiminase"/>
    <property type="match status" value="1"/>
</dbReference>
<evidence type="ECO:0000313" key="10">
    <source>
        <dbReference type="Proteomes" id="UP001525379"/>
    </source>
</evidence>
<evidence type="ECO:0000256" key="4">
    <source>
        <dbReference type="ARBA" id="ARBA00022490"/>
    </source>
</evidence>